<feature type="region of interest" description="Disordered" evidence="1">
    <location>
        <begin position="1"/>
        <end position="143"/>
    </location>
</feature>
<dbReference type="AlphaFoldDB" id="A0ABD3BCY5"/>
<reference evidence="3" key="1">
    <citation type="journal article" date="2024" name="IScience">
        <title>Strigolactones Initiate the Formation of Haustorium-like Structures in Castilleja.</title>
        <authorList>
            <person name="Buerger M."/>
            <person name="Peterson D."/>
            <person name="Chory J."/>
        </authorList>
    </citation>
    <scope>NUCLEOTIDE SEQUENCE [LARGE SCALE GENOMIC DNA]</scope>
</reference>
<feature type="compositionally biased region" description="Basic and acidic residues" evidence="1">
    <location>
        <begin position="33"/>
        <end position="42"/>
    </location>
</feature>
<keyword evidence="3" id="KW-1185">Reference proteome</keyword>
<dbReference type="PANTHER" id="PTHR33871:SF1">
    <property type="entry name" value="OS05G0503100 PROTEIN"/>
    <property type="match status" value="1"/>
</dbReference>
<organism evidence="2 3">
    <name type="scientific">Castilleja foliolosa</name>
    <dbReference type="NCBI Taxonomy" id="1961234"/>
    <lineage>
        <taxon>Eukaryota</taxon>
        <taxon>Viridiplantae</taxon>
        <taxon>Streptophyta</taxon>
        <taxon>Embryophyta</taxon>
        <taxon>Tracheophyta</taxon>
        <taxon>Spermatophyta</taxon>
        <taxon>Magnoliopsida</taxon>
        <taxon>eudicotyledons</taxon>
        <taxon>Gunneridae</taxon>
        <taxon>Pentapetalae</taxon>
        <taxon>asterids</taxon>
        <taxon>lamiids</taxon>
        <taxon>Lamiales</taxon>
        <taxon>Orobanchaceae</taxon>
        <taxon>Pedicularideae</taxon>
        <taxon>Castillejinae</taxon>
        <taxon>Castilleja</taxon>
    </lineage>
</organism>
<evidence type="ECO:0000313" key="2">
    <source>
        <dbReference type="EMBL" id="KAL3615063.1"/>
    </source>
</evidence>
<dbReference type="Proteomes" id="UP001632038">
    <property type="component" value="Unassembled WGS sequence"/>
</dbReference>
<evidence type="ECO:0000256" key="1">
    <source>
        <dbReference type="SAM" id="MobiDB-lite"/>
    </source>
</evidence>
<protein>
    <submittedName>
        <fullName evidence="2">Uncharacterized protein</fullName>
    </submittedName>
</protein>
<evidence type="ECO:0000313" key="3">
    <source>
        <dbReference type="Proteomes" id="UP001632038"/>
    </source>
</evidence>
<feature type="compositionally biased region" description="Basic and acidic residues" evidence="1">
    <location>
        <begin position="133"/>
        <end position="143"/>
    </location>
</feature>
<gene>
    <name evidence="2" type="ORF">CASFOL_040724</name>
</gene>
<name>A0ABD3BCY5_9LAMI</name>
<proteinExistence type="predicted"/>
<feature type="compositionally biased region" description="Polar residues" evidence="1">
    <location>
        <begin position="1"/>
        <end position="28"/>
    </location>
</feature>
<dbReference type="EMBL" id="JAVIJP010000100">
    <property type="protein sequence ID" value="KAL3615063.1"/>
    <property type="molecule type" value="Genomic_DNA"/>
</dbReference>
<dbReference type="PANTHER" id="PTHR33871">
    <property type="entry name" value="OS05G0503100 PROTEIN-RELATED"/>
    <property type="match status" value="1"/>
</dbReference>
<sequence>MGCCVSTNTIPNSKSSGKRNCTDQSPTATCPLPEKESIKEVLYETTTQKKSLHKNNDAKIHRQDDAVYTAKTPPAVGKSTGRGPGSFPGRNRPGLGNERIKCGGESSGRRSKSQVARTNTGLGGGQSSRKMTKSRDRVKYGSDEMIRKMDAEVREFTCTSATPTTKELLENTHVSLECFIFL</sequence>
<comment type="caution">
    <text evidence="2">The sequence shown here is derived from an EMBL/GenBank/DDBJ whole genome shotgun (WGS) entry which is preliminary data.</text>
</comment>
<accession>A0ABD3BCY5</accession>
<feature type="compositionally biased region" description="Basic and acidic residues" evidence="1">
    <location>
        <begin position="54"/>
        <end position="65"/>
    </location>
</feature>